<proteinExistence type="predicted"/>
<keyword evidence="2" id="KW-1185">Reference proteome</keyword>
<dbReference type="AlphaFoldDB" id="A0A1J1IUW6"/>
<evidence type="ECO:0000313" key="2">
    <source>
        <dbReference type="Proteomes" id="UP000183832"/>
    </source>
</evidence>
<name>A0A1J1IUW6_9DIPT</name>
<sequence>MNYYCSLAIKPKLLYLGIKLYFCKVPPEGDGNKLTNNLSPAPSGVLLQKYNLSKKVAKCIKEQLSPTYFIPKSDSL</sequence>
<gene>
    <name evidence="1" type="ORF">CLUMA_CG017096</name>
</gene>
<accession>A0A1J1IUW6</accession>
<organism evidence="1 2">
    <name type="scientific">Clunio marinus</name>
    <dbReference type="NCBI Taxonomy" id="568069"/>
    <lineage>
        <taxon>Eukaryota</taxon>
        <taxon>Metazoa</taxon>
        <taxon>Ecdysozoa</taxon>
        <taxon>Arthropoda</taxon>
        <taxon>Hexapoda</taxon>
        <taxon>Insecta</taxon>
        <taxon>Pterygota</taxon>
        <taxon>Neoptera</taxon>
        <taxon>Endopterygota</taxon>
        <taxon>Diptera</taxon>
        <taxon>Nematocera</taxon>
        <taxon>Chironomoidea</taxon>
        <taxon>Chironomidae</taxon>
        <taxon>Clunio</taxon>
    </lineage>
</organism>
<dbReference type="Proteomes" id="UP000183832">
    <property type="component" value="Unassembled WGS sequence"/>
</dbReference>
<protein>
    <submittedName>
        <fullName evidence="1">CLUMA_CG017096, isoform A</fullName>
    </submittedName>
</protein>
<reference evidence="1 2" key="1">
    <citation type="submission" date="2015-04" db="EMBL/GenBank/DDBJ databases">
        <authorList>
            <person name="Syromyatnikov M.Y."/>
            <person name="Popov V.N."/>
        </authorList>
    </citation>
    <scope>NUCLEOTIDE SEQUENCE [LARGE SCALE GENOMIC DNA]</scope>
</reference>
<evidence type="ECO:0000313" key="1">
    <source>
        <dbReference type="EMBL" id="CRL03975.1"/>
    </source>
</evidence>
<dbReference type="EMBL" id="CVRI01000060">
    <property type="protein sequence ID" value="CRL03975.1"/>
    <property type="molecule type" value="Genomic_DNA"/>
</dbReference>